<comment type="caution">
    <text evidence="2">The sequence shown here is derived from an EMBL/GenBank/DDBJ whole genome shotgun (WGS) entry which is preliminary data.</text>
</comment>
<sequence length="170" mass="19048">MRMPEINAFRSFKIPKLDLTKSFDMKSMDFLLPSKRDGSGGLSTSEDSPKPTYVLAPDTIKMVMMATATTTDKQPLKQPTTKSSELKPVDNDNDNNVISMENQESKMPKVKKIITAMPLNNQGIINGHIVIEDYPYGRKQMGPLDDGGESEIGCDILDQIIRQQQQQQQQ</sequence>
<dbReference type="OrthoDB" id="6516933at2759"/>
<dbReference type="EMBL" id="MUJZ01015715">
    <property type="protein sequence ID" value="OTF80993.1"/>
    <property type="molecule type" value="Genomic_DNA"/>
</dbReference>
<protein>
    <submittedName>
        <fullName evidence="2">Uncharacterized protein</fullName>
    </submittedName>
</protein>
<proteinExistence type="predicted"/>
<keyword evidence="3" id="KW-1185">Reference proteome</keyword>
<feature type="compositionally biased region" description="Polar residues" evidence="1">
    <location>
        <begin position="69"/>
        <end position="83"/>
    </location>
</feature>
<reference evidence="2 3" key="1">
    <citation type="submission" date="2017-03" db="EMBL/GenBank/DDBJ databases">
        <title>Genome Survey of Euroglyphus maynei.</title>
        <authorList>
            <person name="Arlian L.G."/>
            <person name="Morgan M.S."/>
            <person name="Rider S.D."/>
        </authorList>
    </citation>
    <scope>NUCLEOTIDE SEQUENCE [LARGE SCALE GENOMIC DNA]</scope>
    <source>
        <strain evidence="2">Arlian Lab</strain>
        <tissue evidence="2">Whole body</tissue>
    </source>
</reference>
<dbReference type="Proteomes" id="UP000194236">
    <property type="component" value="Unassembled WGS sequence"/>
</dbReference>
<dbReference type="AlphaFoldDB" id="A0A1Y3BMF9"/>
<feature type="non-terminal residue" evidence="2">
    <location>
        <position position="170"/>
    </location>
</feature>
<accession>A0A1Y3BMF9</accession>
<evidence type="ECO:0000313" key="2">
    <source>
        <dbReference type="EMBL" id="OTF80993.1"/>
    </source>
</evidence>
<evidence type="ECO:0000256" key="1">
    <source>
        <dbReference type="SAM" id="MobiDB-lite"/>
    </source>
</evidence>
<feature type="region of interest" description="Disordered" evidence="1">
    <location>
        <begin position="69"/>
        <end position="101"/>
    </location>
</feature>
<organism evidence="2 3">
    <name type="scientific">Euroglyphus maynei</name>
    <name type="common">Mayne's house dust mite</name>
    <dbReference type="NCBI Taxonomy" id="6958"/>
    <lineage>
        <taxon>Eukaryota</taxon>
        <taxon>Metazoa</taxon>
        <taxon>Ecdysozoa</taxon>
        <taxon>Arthropoda</taxon>
        <taxon>Chelicerata</taxon>
        <taxon>Arachnida</taxon>
        <taxon>Acari</taxon>
        <taxon>Acariformes</taxon>
        <taxon>Sarcoptiformes</taxon>
        <taxon>Astigmata</taxon>
        <taxon>Psoroptidia</taxon>
        <taxon>Analgoidea</taxon>
        <taxon>Pyroglyphidae</taxon>
        <taxon>Pyroglyphinae</taxon>
        <taxon>Euroglyphus</taxon>
    </lineage>
</organism>
<name>A0A1Y3BMF9_EURMA</name>
<feature type="region of interest" description="Disordered" evidence="1">
    <location>
        <begin position="33"/>
        <end position="52"/>
    </location>
</feature>
<evidence type="ECO:0000313" key="3">
    <source>
        <dbReference type="Proteomes" id="UP000194236"/>
    </source>
</evidence>
<gene>
    <name evidence="2" type="ORF">BLA29_011999</name>
</gene>